<proteinExistence type="predicted"/>
<dbReference type="Proteomes" id="UP000838100">
    <property type="component" value="Unassembled WGS sequence"/>
</dbReference>
<dbReference type="InterPro" id="IPR021523">
    <property type="entry name" value="DUF3187"/>
</dbReference>
<organism evidence="2 3">
    <name type="scientific">Sinobacterium norvegicum</name>
    <dbReference type="NCBI Taxonomy" id="1641715"/>
    <lineage>
        <taxon>Bacteria</taxon>
        <taxon>Pseudomonadati</taxon>
        <taxon>Pseudomonadota</taxon>
        <taxon>Gammaproteobacteria</taxon>
        <taxon>Cellvibrionales</taxon>
        <taxon>Spongiibacteraceae</taxon>
        <taxon>Sinobacterium</taxon>
    </lineage>
</organism>
<dbReference type="Pfam" id="PF11383">
    <property type="entry name" value="DUF3187"/>
    <property type="match status" value="1"/>
</dbReference>
<evidence type="ECO:0000256" key="1">
    <source>
        <dbReference type="SAM" id="SignalP"/>
    </source>
</evidence>
<feature type="signal peptide" evidence="1">
    <location>
        <begin position="1"/>
        <end position="27"/>
    </location>
</feature>
<evidence type="ECO:0000313" key="3">
    <source>
        <dbReference type="Proteomes" id="UP000838100"/>
    </source>
</evidence>
<comment type="caution">
    <text evidence="2">The sequence shown here is derived from an EMBL/GenBank/DDBJ whole genome shotgun (WGS) entry which is preliminary data.</text>
</comment>
<dbReference type="EMBL" id="CAKLPX010000002">
    <property type="protein sequence ID" value="CAH0991803.1"/>
    <property type="molecule type" value="Genomic_DNA"/>
</dbReference>
<gene>
    <name evidence="2" type="ORF">SIN8267_01918</name>
</gene>
<reference evidence="2" key="1">
    <citation type="submission" date="2021-12" db="EMBL/GenBank/DDBJ databases">
        <authorList>
            <person name="Rodrigo-Torres L."/>
            <person name="Arahal R. D."/>
            <person name="Lucena T."/>
        </authorList>
    </citation>
    <scope>NUCLEOTIDE SEQUENCE</scope>
    <source>
        <strain evidence="2">CECT 8267</strain>
    </source>
</reference>
<accession>A0ABN8EH91</accession>
<sequence>MIKKNVYRLASSLVMLTAAGFVTSASASEILNQPMLQADLSPFAAITGLPAMESAKLLANGQSQWSINAELANNFAYESSDSEAVWLDGESYRTTLRWRRGSQAFGQRWQLGVDLPYLSHDGGSLDGFIEDWHDTFNLPNSNRELFPQDQLAYRYSRVGGETVEMLESGGGIGDVSMTLAWQLVSDDVDATAVSASLKLPTGDDDQLLGSGGTELALGMSHSSRRWFESYRLTYHLAGGVLVADQGTVLAEEREAFSLYGGAGLSWQCLSALALKVQLDGHSALYDSDLAPMKESLQFTVGGSIGLTPNWVIDVAVVEDILVDSTSDVVFQLGLKYRGGE</sequence>
<evidence type="ECO:0000313" key="2">
    <source>
        <dbReference type="EMBL" id="CAH0991803.1"/>
    </source>
</evidence>
<keyword evidence="3" id="KW-1185">Reference proteome</keyword>
<feature type="chain" id="PRO_5045631783" description="DUF3187 family protein" evidence="1">
    <location>
        <begin position="28"/>
        <end position="340"/>
    </location>
</feature>
<name>A0ABN8EH91_9GAMM</name>
<protein>
    <recommendedName>
        <fullName evidence="4">DUF3187 family protein</fullName>
    </recommendedName>
</protein>
<dbReference type="RefSeq" id="WP_237444503.1">
    <property type="nucleotide sequence ID" value="NZ_CAKLPX010000002.1"/>
</dbReference>
<evidence type="ECO:0008006" key="4">
    <source>
        <dbReference type="Google" id="ProtNLM"/>
    </source>
</evidence>
<keyword evidence="1" id="KW-0732">Signal</keyword>